<dbReference type="OrthoDB" id="5295305at2"/>
<feature type="region of interest" description="Disordered" evidence="1">
    <location>
        <begin position="1"/>
        <end position="22"/>
    </location>
</feature>
<dbReference type="Proteomes" id="UP000032067">
    <property type="component" value="Unassembled WGS sequence"/>
</dbReference>
<dbReference type="AlphaFoldDB" id="A0A0D0LGA3"/>
<proteinExistence type="predicted"/>
<dbReference type="InterPro" id="IPR000182">
    <property type="entry name" value="GNAT_dom"/>
</dbReference>
<dbReference type="Gene3D" id="3.40.630.30">
    <property type="match status" value="1"/>
</dbReference>
<accession>A0A0D0LGA3</accession>
<comment type="caution">
    <text evidence="3">The sequence shown here is derived from an EMBL/GenBank/DDBJ whole genome shotgun (WGS) entry which is preliminary data.</text>
</comment>
<gene>
    <name evidence="3" type="ORF">RT97_21090</name>
</gene>
<evidence type="ECO:0000259" key="2">
    <source>
        <dbReference type="PROSITE" id="PS51186"/>
    </source>
</evidence>
<dbReference type="PROSITE" id="PS51186">
    <property type="entry name" value="GNAT"/>
    <property type="match status" value="1"/>
</dbReference>
<dbReference type="PANTHER" id="PTHR43441:SF2">
    <property type="entry name" value="FAMILY ACETYLTRANSFERASE, PUTATIVE (AFU_ORTHOLOGUE AFUA_7G00850)-RELATED"/>
    <property type="match status" value="1"/>
</dbReference>
<evidence type="ECO:0000256" key="1">
    <source>
        <dbReference type="SAM" id="MobiDB-lite"/>
    </source>
</evidence>
<dbReference type="InterPro" id="IPR016181">
    <property type="entry name" value="Acyl_CoA_acyltransferase"/>
</dbReference>
<evidence type="ECO:0000313" key="3">
    <source>
        <dbReference type="EMBL" id="KIQ28218.1"/>
    </source>
</evidence>
<dbReference type="GO" id="GO:0008999">
    <property type="term" value="F:protein-N-terminal-alanine acetyltransferase activity"/>
    <property type="evidence" value="ECO:0007669"/>
    <property type="project" value="TreeGrafter"/>
</dbReference>
<keyword evidence="3" id="KW-0808">Transferase</keyword>
<feature type="domain" description="N-acetyltransferase" evidence="2">
    <location>
        <begin position="35"/>
        <end position="193"/>
    </location>
</feature>
<dbReference type="SUPFAM" id="SSF55729">
    <property type="entry name" value="Acyl-CoA N-acyltransferases (Nat)"/>
    <property type="match status" value="1"/>
</dbReference>
<organism evidence="3 4">
    <name type="scientific">Variovorax paradoxus</name>
    <dbReference type="NCBI Taxonomy" id="34073"/>
    <lineage>
        <taxon>Bacteria</taxon>
        <taxon>Pseudomonadati</taxon>
        <taxon>Pseudomonadota</taxon>
        <taxon>Betaproteobacteria</taxon>
        <taxon>Burkholderiales</taxon>
        <taxon>Comamonadaceae</taxon>
        <taxon>Variovorax</taxon>
    </lineage>
</organism>
<dbReference type="GO" id="GO:1990189">
    <property type="term" value="F:protein N-terminal-serine acetyltransferase activity"/>
    <property type="evidence" value="ECO:0007669"/>
    <property type="project" value="TreeGrafter"/>
</dbReference>
<dbReference type="RefSeq" id="WP_042580780.1">
    <property type="nucleotide sequence ID" value="NZ_JXQQ01000049.1"/>
</dbReference>
<dbReference type="Pfam" id="PF13302">
    <property type="entry name" value="Acetyltransf_3"/>
    <property type="match status" value="1"/>
</dbReference>
<dbReference type="FunFam" id="3.40.630.30:FF:000047">
    <property type="entry name" value="Acetyltransferase, GNAT family"/>
    <property type="match status" value="1"/>
</dbReference>
<reference evidence="3 4" key="1">
    <citation type="submission" date="2014-12" db="EMBL/GenBank/DDBJ databases">
        <title>16Stimator: statistical estimation of ribosomal gene copy numbers from draft genome assemblies.</title>
        <authorList>
            <person name="Perisin M.A."/>
            <person name="Vetter M."/>
            <person name="Gilbert J.A."/>
            <person name="Bergelson J."/>
        </authorList>
    </citation>
    <scope>NUCLEOTIDE SEQUENCE [LARGE SCALE GENOMIC DNA]</scope>
    <source>
        <strain evidence="3 4">MEDvA23</strain>
    </source>
</reference>
<name>A0A0D0LGA3_VARPD</name>
<protein>
    <submittedName>
        <fullName evidence="3">Acetyltransferase</fullName>
    </submittedName>
</protein>
<dbReference type="InterPro" id="IPR051908">
    <property type="entry name" value="Ribosomal_N-acetyltransferase"/>
</dbReference>
<dbReference type="PANTHER" id="PTHR43441">
    <property type="entry name" value="RIBOSOMAL-PROTEIN-SERINE ACETYLTRANSFERASE"/>
    <property type="match status" value="1"/>
</dbReference>
<dbReference type="EMBL" id="JXQQ01000049">
    <property type="protein sequence ID" value="KIQ28218.1"/>
    <property type="molecule type" value="Genomic_DNA"/>
</dbReference>
<evidence type="ECO:0000313" key="4">
    <source>
        <dbReference type="Proteomes" id="UP000032067"/>
    </source>
</evidence>
<sequence length="239" mass="27184">MPVRHNEFGQSIGPEVPGWTPRALPPRRVIEGRYCRLEPLDAARHADDLYAAYAQAPDGRDWTYLFVERPADLDATRAHLECAAQTADPMHFAVIDSQGGHAVGTLALMRIDPAHGAIEVGSVTFSPLLKQTPMSTEAQYLLMKLAFDELGYRRYEWKCDNFNEPSKRAAARLGFQYEGLFRQAVVYKGRSRDTAWFSIIDSEWPVLRTAFERWLAPENFDAQGRQRIALDKFRLPRAD</sequence>